<dbReference type="GO" id="GO:0005525">
    <property type="term" value="F:GTP binding"/>
    <property type="evidence" value="ECO:0007669"/>
    <property type="project" value="UniProtKB-KW"/>
</dbReference>
<dbReference type="SMART" id="SM00838">
    <property type="entry name" value="EFG_C"/>
    <property type="match status" value="1"/>
</dbReference>
<dbReference type="Pfam" id="PF22042">
    <property type="entry name" value="EF-G_D2"/>
    <property type="match status" value="1"/>
</dbReference>
<dbReference type="NCBIfam" id="TIGR00231">
    <property type="entry name" value="small_GTP"/>
    <property type="match status" value="1"/>
</dbReference>
<dbReference type="Gene3D" id="3.30.70.870">
    <property type="entry name" value="Elongation Factor G (Translational Gtpase), domain 3"/>
    <property type="match status" value="1"/>
</dbReference>
<dbReference type="Pfam" id="PF00009">
    <property type="entry name" value="GTP_EFTU"/>
    <property type="match status" value="1"/>
</dbReference>
<dbReference type="InterPro" id="IPR000640">
    <property type="entry name" value="EFG_V-like"/>
</dbReference>
<name>A0A4R8A5C3_9FIRM</name>
<gene>
    <name evidence="4" type="ORF">EDD63_10852</name>
</gene>
<dbReference type="RefSeq" id="WP_134168663.1">
    <property type="nucleotide sequence ID" value="NZ_SODD01000008.1"/>
</dbReference>
<keyword evidence="5" id="KW-1185">Reference proteome</keyword>
<dbReference type="InterPro" id="IPR009000">
    <property type="entry name" value="Transl_B-barrel_sf"/>
</dbReference>
<dbReference type="InterPro" id="IPR027417">
    <property type="entry name" value="P-loop_NTPase"/>
</dbReference>
<dbReference type="GO" id="GO:0032790">
    <property type="term" value="P:ribosome disassembly"/>
    <property type="evidence" value="ECO:0007669"/>
    <property type="project" value="TreeGrafter"/>
</dbReference>
<dbReference type="SUPFAM" id="SSF52540">
    <property type="entry name" value="P-loop containing nucleoside triphosphate hydrolases"/>
    <property type="match status" value="1"/>
</dbReference>
<evidence type="ECO:0000313" key="5">
    <source>
        <dbReference type="Proteomes" id="UP000294743"/>
    </source>
</evidence>
<keyword evidence="2" id="KW-0342">GTP-binding</keyword>
<dbReference type="InterPro" id="IPR035649">
    <property type="entry name" value="EFG_V"/>
</dbReference>
<evidence type="ECO:0000256" key="1">
    <source>
        <dbReference type="ARBA" id="ARBA00022741"/>
    </source>
</evidence>
<dbReference type="CDD" id="cd04088">
    <property type="entry name" value="EFG_mtEFG_II"/>
    <property type="match status" value="1"/>
</dbReference>
<evidence type="ECO:0000259" key="3">
    <source>
        <dbReference type="PROSITE" id="PS51722"/>
    </source>
</evidence>
<dbReference type="InterPro" id="IPR014721">
    <property type="entry name" value="Ribsml_uS5_D2-typ_fold_subgr"/>
</dbReference>
<dbReference type="FunFam" id="3.30.230.10:FF:000003">
    <property type="entry name" value="Elongation factor G"/>
    <property type="match status" value="1"/>
</dbReference>
<dbReference type="GO" id="GO:0003924">
    <property type="term" value="F:GTPase activity"/>
    <property type="evidence" value="ECO:0007669"/>
    <property type="project" value="InterPro"/>
</dbReference>
<dbReference type="InterPro" id="IPR005517">
    <property type="entry name" value="Transl_elong_EFG/EF2_IV"/>
</dbReference>
<dbReference type="SUPFAM" id="SSF50447">
    <property type="entry name" value="Translation proteins"/>
    <property type="match status" value="1"/>
</dbReference>
<dbReference type="InterPro" id="IPR005225">
    <property type="entry name" value="Small_GTP-bd"/>
</dbReference>
<dbReference type="SMART" id="SM00889">
    <property type="entry name" value="EFG_IV"/>
    <property type="match status" value="1"/>
</dbReference>
<dbReference type="InterPro" id="IPR020568">
    <property type="entry name" value="Ribosomal_Su5_D2-typ_SF"/>
</dbReference>
<accession>A0A4R8A5C3</accession>
<dbReference type="AlphaFoldDB" id="A0A4R8A5C3"/>
<sequence length="694" mass="77431">MRDYKSSEIRNVAVLGHSGSGKTSILEAMLYFTKASDRFGKTSEGSSLIDYDSEEIARGMSIYTSIVPIEWQDYKINFLDTPGYLDYIGEQEAAMEVCDNALIIVSAKDKVQPGTINAWEAAKDKKIPAIFFINKLDEDHTSFDETYNALRDTFGKSVIPFEMPILENGEVIGSINILRDKVWYFKGEKASRDTAYDVPDDYREIVDTYKAQIAETVAMGDDELMEKYFSGEEFTEAQLTKGVRIGVRNGDIVPVFSGSATLSVGIERLMDLIVKYFPTYGEQGTIVLTDTKTNELVELQTAEDEALSALVFKTIVDPFVGKISFLKVLSGTLTSDTAVYNPKKDEMEKISQIFIIKGKHQTAVGKLFTGDIGAVSKLQFTQTNDTLCDKGKHYVADPIPFTKGLLGHAIRPKTKADDDKVNGALQKVLEEDQTTWIDNNKETKQIVLYGVGEQHFEVIVNKMKNRYKVDVELSDPKVQYRETIKKKVEAEGRHKKQSGGHGQFGHVFIEFLPNPDEEEMVFETRVVGGAVPKGYFPAVETGLREAMETGVLAGYKMVNTKAVLYDGKYHDVDSNELSFKLAASLAYKDGIPKANPVLLEPIMSLRISVPDEYTGNVIGEINKRRGMIISMDLEGGKQVITATAPLAEILDFPTILRACTQGRGHYTQEFERYDEIPNAMKDQIIDKARKAKEA</sequence>
<dbReference type="Gene3D" id="2.40.30.10">
    <property type="entry name" value="Translation factors"/>
    <property type="match status" value="1"/>
</dbReference>
<dbReference type="Pfam" id="PF03764">
    <property type="entry name" value="EFG_IV"/>
    <property type="match status" value="1"/>
</dbReference>
<keyword evidence="1" id="KW-0547">Nucleotide-binding</keyword>
<dbReference type="OrthoDB" id="9804431at2"/>
<dbReference type="Pfam" id="PF00679">
    <property type="entry name" value="EFG_C"/>
    <property type="match status" value="1"/>
</dbReference>
<evidence type="ECO:0000256" key="2">
    <source>
        <dbReference type="ARBA" id="ARBA00023134"/>
    </source>
</evidence>
<dbReference type="SUPFAM" id="SSF54211">
    <property type="entry name" value="Ribosomal protein S5 domain 2-like"/>
    <property type="match status" value="1"/>
</dbReference>
<keyword evidence="4" id="KW-0648">Protein biosynthesis</keyword>
<dbReference type="NCBIfam" id="NF009379">
    <property type="entry name" value="PRK12740.1-3"/>
    <property type="match status" value="1"/>
</dbReference>
<dbReference type="CDD" id="cd03713">
    <property type="entry name" value="EFG_mtEFG_C"/>
    <property type="match status" value="1"/>
</dbReference>
<reference evidence="4 5" key="1">
    <citation type="submission" date="2019-03" db="EMBL/GenBank/DDBJ databases">
        <title>Genomic Encyclopedia of Type Strains, Phase IV (KMG-IV): sequencing the most valuable type-strain genomes for metagenomic binning, comparative biology and taxonomic classification.</title>
        <authorList>
            <person name="Goeker M."/>
        </authorList>
    </citation>
    <scope>NUCLEOTIDE SEQUENCE [LARGE SCALE GENOMIC DNA]</scope>
    <source>
        <strain evidence="4 5">DSM 28867</strain>
    </source>
</reference>
<dbReference type="Gene3D" id="3.30.70.240">
    <property type="match status" value="1"/>
</dbReference>
<dbReference type="InterPro" id="IPR035647">
    <property type="entry name" value="EFG_III/V"/>
</dbReference>
<keyword evidence="4" id="KW-0251">Elongation factor</keyword>
<dbReference type="Pfam" id="PF14492">
    <property type="entry name" value="EFG_III"/>
    <property type="match status" value="1"/>
</dbReference>
<proteinExistence type="predicted"/>
<dbReference type="InterPro" id="IPR000795">
    <property type="entry name" value="T_Tr_GTP-bd_dom"/>
</dbReference>
<feature type="domain" description="Tr-type G" evidence="3">
    <location>
        <begin position="7"/>
        <end position="281"/>
    </location>
</feature>
<dbReference type="FunFam" id="3.30.70.240:FF:000001">
    <property type="entry name" value="Elongation factor G"/>
    <property type="match status" value="1"/>
</dbReference>
<comment type="caution">
    <text evidence="4">The sequence shown here is derived from an EMBL/GenBank/DDBJ whole genome shotgun (WGS) entry which is preliminary data.</text>
</comment>
<dbReference type="PRINTS" id="PR00315">
    <property type="entry name" value="ELONGATNFCT"/>
</dbReference>
<dbReference type="Gene3D" id="3.30.230.10">
    <property type="match status" value="1"/>
</dbReference>
<organism evidence="4 5">
    <name type="scientific">Breznakia blatticola</name>
    <dbReference type="NCBI Taxonomy" id="1754012"/>
    <lineage>
        <taxon>Bacteria</taxon>
        <taxon>Bacillati</taxon>
        <taxon>Bacillota</taxon>
        <taxon>Erysipelotrichia</taxon>
        <taxon>Erysipelotrichales</taxon>
        <taxon>Erysipelotrichaceae</taxon>
        <taxon>Breznakia</taxon>
    </lineage>
</organism>
<dbReference type="InterPro" id="IPR053905">
    <property type="entry name" value="EF-G-like_DII"/>
</dbReference>
<dbReference type="Gene3D" id="3.40.50.300">
    <property type="entry name" value="P-loop containing nucleotide triphosphate hydrolases"/>
    <property type="match status" value="1"/>
</dbReference>
<dbReference type="Proteomes" id="UP000294743">
    <property type="component" value="Unassembled WGS sequence"/>
</dbReference>
<dbReference type="CDD" id="cd04170">
    <property type="entry name" value="EF-G_bact"/>
    <property type="match status" value="1"/>
</dbReference>
<dbReference type="PANTHER" id="PTHR43261:SF6">
    <property type="entry name" value="ELONGATION FACTOR G-LIKE PROTEIN"/>
    <property type="match status" value="1"/>
</dbReference>
<evidence type="ECO:0000313" key="4">
    <source>
        <dbReference type="EMBL" id="TDW24698.1"/>
    </source>
</evidence>
<protein>
    <submittedName>
        <fullName evidence="4">Elongation factor G</fullName>
    </submittedName>
</protein>
<dbReference type="EMBL" id="SODD01000008">
    <property type="protein sequence ID" value="TDW24698.1"/>
    <property type="molecule type" value="Genomic_DNA"/>
</dbReference>
<dbReference type="CDD" id="cd01434">
    <property type="entry name" value="EFG_mtEFG1_IV"/>
    <property type="match status" value="1"/>
</dbReference>
<dbReference type="SUPFAM" id="SSF54980">
    <property type="entry name" value="EF-G C-terminal domain-like"/>
    <property type="match status" value="2"/>
</dbReference>
<dbReference type="GO" id="GO:0003746">
    <property type="term" value="F:translation elongation factor activity"/>
    <property type="evidence" value="ECO:0007669"/>
    <property type="project" value="UniProtKB-KW"/>
</dbReference>
<dbReference type="InterPro" id="IPR047872">
    <property type="entry name" value="EFG_IV"/>
</dbReference>
<dbReference type="PANTHER" id="PTHR43261">
    <property type="entry name" value="TRANSLATION ELONGATION FACTOR G-RELATED"/>
    <property type="match status" value="1"/>
</dbReference>
<dbReference type="NCBIfam" id="NF009381">
    <property type="entry name" value="PRK12740.1-5"/>
    <property type="match status" value="1"/>
</dbReference>
<dbReference type="PROSITE" id="PS51722">
    <property type="entry name" value="G_TR_2"/>
    <property type="match status" value="1"/>
</dbReference>
<dbReference type="InterPro" id="IPR041095">
    <property type="entry name" value="EFG_II"/>
</dbReference>